<dbReference type="EMBL" id="BKCJ010002364">
    <property type="protein sequence ID" value="GEU48052.1"/>
    <property type="molecule type" value="Genomic_DNA"/>
</dbReference>
<sequence>MDDFNITMEEYIRLEKEKTRRRGKVYNWETAMYEVTLSCEPTVCPLNDKKIEFRISFEESDDEDYTVIFDKNSFSLKIFFVDNLKTDSENDNDKVNVPSFPSPELAVSYFNDFDFLKDTYKLDFLTEPTDNDDNKIDIKQYSRDNVINTEDGAYAQSAVYTMYSLNEYSVFNTGINTAYPGIWIRRIDFLYSF</sequence>
<proteinExistence type="predicted"/>
<accession>A0A6L2KHC7</accession>
<protein>
    <submittedName>
        <fullName evidence="1">Uncharacterized protein</fullName>
    </submittedName>
</protein>
<name>A0A6L2KHC7_TANCI</name>
<dbReference type="AlphaFoldDB" id="A0A6L2KHC7"/>
<evidence type="ECO:0000313" key="1">
    <source>
        <dbReference type="EMBL" id="GEU48052.1"/>
    </source>
</evidence>
<reference evidence="1" key="1">
    <citation type="journal article" date="2019" name="Sci. Rep.">
        <title>Draft genome of Tanacetum cinerariifolium, the natural source of mosquito coil.</title>
        <authorList>
            <person name="Yamashiro T."/>
            <person name="Shiraishi A."/>
            <person name="Satake H."/>
            <person name="Nakayama K."/>
        </authorList>
    </citation>
    <scope>NUCLEOTIDE SEQUENCE</scope>
</reference>
<gene>
    <name evidence="1" type="ORF">Tci_020030</name>
</gene>
<organism evidence="1">
    <name type="scientific">Tanacetum cinerariifolium</name>
    <name type="common">Dalmatian daisy</name>
    <name type="synonym">Chrysanthemum cinerariifolium</name>
    <dbReference type="NCBI Taxonomy" id="118510"/>
    <lineage>
        <taxon>Eukaryota</taxon>
        <taxon>Viridiplantae</taxon>
        <taxon>Streptophyta</taxon>
        <taxon>Embryophyta</taxon>
        <taxon>Tracheophyta</taxon>
        <taxon>Spermatophyta</taxon>
        <taxon>Magnoliopsida</taxon>
        <taxon>eudicotyledons</taxon>
        <taxon>Gunneridae</taxon>
        <taxon>Pentapetalae</taxon>
        <taxon>asterids</taxon>
        <taxon>campanulids</taxon>
        <taxon>Asterales</taxon>
        <taxon>Asteraceae</taxon>
        <taxon>Asteroideae</taxon>
        <taxon>Anthemideae</taxon>
        <taxon>Anthemidinae</taxon>
        <taxon>Tanacetum</taxon>
    </lineage>
</organism>
<comment type="caution">
    <text evidence="1">The sequence shown here is derived from an EMBL/GenBank/DDBJ whole genome shotgun (WGS) entry which is preliminary data.</text>
</comment>